<feature type="region of interest" description="Disordered" evidence="1">
    <location>
        <begin position="334"/>
        <end position="441"/>
    </location>
</feature>
<evidence type="ECO:0000313" key="3">
    <source>
        <dbReference type="Proteomes" id="UP001324427"/>
    </source>
</evidence>
<feature type="compositionally biased region" description="Pro residues" evidence="1">
    <location>
        <begin position="419"/>
        <end position="430"/>
    </location>
</feature>
<sequence>MPTDRRVPLPKGQRVRAPVFTPGTWSERSQPAMNGTTRTVDLIEQFPAPPEHAGQATQTPQVWSLFPKPSTPTQRRSFSNLMSWRRAQSPTVTSSRLQKRPRSNVLTNLDLRQVEADGRTDQQASGLVDGQKDLHAQHDRALGATVMDGGAEDRHDLSSIRGEGSTRYRHSGTPVYELDAISLRSHDERCEQRAAIEQDAQLDGLRAPPPSRLASSHTGTSRYHSAASNAMTSSPVVAAGLVQQQGGHHSTTDGGARGALVENRPLTGAAGQRGIYVDQTRARFAAAPVVTSAPSASRGGGPRPQPMQPGAQQTYDANAFPITAVTVTSHGALCPHGKPIKRPQPIPSAKAARTTPNSISSFPLQPISNLDGEDTSAAPPSATQPPQTQHAPAILLLNPPTIDQPDDQQPPSGTAITLFPPPQEPQPPPHSTTTPTTRTISPHGTLSPYNTFHPAHLRNVGRAKGTWRTRMSRTKCWRCELHNCRKTGRARLARMMEWTCFCRFRAYDPDSSSEEEEGLGLGLGLGGPVGGRA</sequence>
<reference evidence="2 3" key="1">
    <citation type="submission" date="2021-11" db="EMBL/GenBank/DDBJ databases">
        <title>Black yeast isolated from Biological Soil Crust.</title>
        <authorList>
            <person name="Kurbessoian T."/>
        </authorList>
    </citation>
    <scope>NUCLEOTIDE SEQUENCE [LARGE SCALE GENOMIC DNA]</scope>
    <source>
        <strain evidence="2 3">CCFEE 5522</strain>
    </source>
</reference>
<feature type="region of interest" description="Disordered" evidence="1">
    <location>
        <begin position="199"/>
        <end position="220"/>
    </location>
</feature>
<name>A0AAV9JDG8_9PEZI</name>
<dbReference type="Proteomes" id="UP001324427">
    <property type="component" value="Unassembled WGS sequence"/>
</dbReference>
<evidence type="ECO:0000256" key="1">
    <source>
        <dbReference type="SAM" id="MobiDB-lite"/>
    </source>
</evidence>
<feature type="compositionally biased region" description="Gly residues" evidence="1">
    <location>
        <begin position="519"/>
        <end position="533"/>
    </location>
</feature>
<comment type="caution">
    <text evidence="2">The sequence shown here is derived from an EMBL/GenBank/DDBJ whole genome shotgun (WGS) entry which is preliminary data.</text>
</comment>
<evidence type="ECO:0000313" key="2">
    <source>
        <dbReference type="EMBL" id="KAK4543017.1"/>
    </source>
</evidence>
<proteinExistence type="predicted"/>
<dbReference type="AlphaFoldDB" id="A0AAV9JDG8"/>
<keyword evidence="3" id="KW-1185">Reference proteome</keyword>
<accession>A0AAV9JDG8</accession>
<feature type="region of interest" description="Disordered" evidence="1">
    <location>
        <begin position="1"/>
        <end position="34"/>
    </location>
</feature>
<organism evidence="2 3">
    <name type="scientific">Oleoguttula mirabilis</name>
    <dbReference type="NCBI Taxonomy" id="1507867"/>
    <lineage>
        <taxon>Eukaryota</taxon>
        <taxon>Fungi</taxon>
        <taxon>Dikarya</taxon>
        <taxon>Ascomycota</taxon>
        <taxon>Pezizomycotina</taxon>
        <taxon>Dothideomycetes</taxon>
        <taxon>Dothideomycetidae</taxon>
        <taxon>Mycosphaerellales</taxon>
        <taxon>Teratosphaeriaceae</taxon>
        <taxon>Oleoguttula</taxon>
    </lineage>
</organism>
<feature type="compositionally biased region" description="Low complexity" evidence="1">
    <location>
        <begin position="375"/>
        <end position="393"/>
    </location>
</feature>
<feature type="region of interest" description="Disordered" evidence="1">
    <location>
        <begin position="512"/>
        <end position="533"/>
    </location>
</feature>
<feature type="compositionally biased region" description="Polar residues" evidence="1">
    <location>
        <begin position="71"/>
        <end position="96"/>
    </location>
</feature>
<dbReference type="EMBL" id="JAVFHQ010000036">
    <property type="protein sequence ID" value="KAK4543017.1"/>
    <property type="molecule type" value="Genomic_DNA"/>
</dbReference>
<feature type="region of interest" description="Disordered" evidence="1">
    <location>
        <begin position="290"/>
        <end position="313"/>
    </location>
</feature>
<feature type="compositionally biased region" description="Low complexity" evidence="1">
    <location>
        <begin position="431"/>
        <end position="441"/>
    </location>
</feature>
<gene>
    <name evidence="2" type="ORF">LTR36_006015</name>
</gene>
<feature type="compositionally biased region" description="Polar residues" evidence="1">
    <location>
        <begin position="23"/>
        <end position="34"/>
    </location>
</feature>
<protein>
    <submittedName>
        <fullName evidence="2">Uncharacterized protein</fullName>
    </submittedName>
</protein>
<feature type="compositionally biased region" description="Polar residues" evidence="1">
    <location>
        <begin position="354"/>
        <end position="368"/>
    </location>
</feature>
<feature type="region of interest" description="Disordered" evidence="1">
    <location>
        <begin position="47"/>
        <end position="103"/>
    </location>
</feature>